<evidence type="ECO:0000256" key="1">
    <source>
        <dbReference type="SAM" id="SignalP"/>
    </source>
</evidence>
<evidence type="ECO:0008006" key="4">
    <source>
        <dbReference type="Google" id="ProtNLM"/>
    </source>
</evidence>
<dbReference type="EnsemblMetazoa" id="CLYHEMT012641.1">
    <property type="protein sequence ID" value="CLYHEMP012641.1"/>
    <property type="gene ID" value="CLYHEMG012641"/>
</dbReference>
<dbReference type="Proteomes" id="UP000594262">
    <property type="component" value="Unplaced"/>
</dbReference>
<keyword evidence="1" id="KW-0732">Signal</keyword>
<dbReference type="AlphaFoldDB" id="A0A7M5VFL2"/>
<keyword evidence="3" id="KW-1185">Reference proteome</keyword>
<feature type="signal peptide" evidence="1">
    <location>
        <begin position="1"/>
        <end position="15"/>
    </location>
</feature>
<reference evidence="2" key="1">
    <citation type="submission" date="2021-01" db="UniProtKB">
        <authorList>
            <consortium name="EnsemblMetazoa"/>
        </authorList>
    </citation>
    <scope>IDENTIFICATION</scope>
</reference>
<evidence type="ECO:0000313" key="3">
    <source>
        <dbReference type="Proteomes" id="UP000594262"/>
    </source>
</evidence>
<proteinExistence type="predicted"/>
<sequence>MEVMIIIMIIISVEALQILQRLQDDRLWNIILHCQSGCSPPFNWLPIYRFTFSFQSYAMPVKAKNIILKNLLDVIKEPDFNRYEYMHQYLLSRDDLFNETCMKDITMINIYITEGIHDVYFPFFVGLLKKVNALREIKKKQPLRISFRTFTTFFDFITNARKKTMNGMFGPGLMMDVWKPIDSDAVSLHIKIEEWERNDYECNILSEPNVKHYRYASLRSSDCLNAVKMKTFESMDDLIEMMNKDICKRRKFN</sequence>
<protein>
    <recommendedName>
        <fullName evidence="4">Cnidarian restricted protein</fullName>
    </recommendedName>
</protein>
<organism evidence="2 3">
    <name type="scientific">Clytia hemisphaerica</name>
    <dbReference type="NCBI Taxonomy" id="252671"/>
    <lineage>
        <taxon>Eukaryota</taxon>
        <taxon>Metazoa</taxon>
        <taxon>Cnidaria</taxon>
        <taxon>Hydrozoa</taxon>
        <taxon>Hydroidolina</taxon>
        <taxon>Leptothecata</taxon>
        <taxon>Obeliida</taxon>
        <taxon>Clytiidae</taxon>
        <taxon>Clytia</taxon>
    </lineage>
</organism>
<name>A0A7M5VFL2_9CNID</name>
<feature type="chain" id="PRO_5029887953" description="Cnidarian restricted protein" evidence="1">
    <location>
        <begin position="16"/>
        <end position="253"/>
    </location>
</feature>
<accession>A0A7M5VFL2</accession>
<evidence type="ECO:0000313" key="2">
    <source>
        <dbReference type="EnsemblMetazoa" id="CLYHEMP012641.1"/>
    </source>
</evidence>